<dbReference type="Pfam" id="PF13960">
    <property type="entry name" value="DUF4218"/>
    <property type="match status" value="1"/>
</dbReference>
<dbReference type="PANTHER" id="PTHR10775">
    <property type="entry name" value="OS08G0208400 PROTEIN"/>
    <property type="match status" value="1"/>
</dbReference>
<dbReference type="AlphaFoldDB" id="A0AAW2NJS6"/>
<dbReference type="EMBL" id="JACGWM010000011">
    <property type="protein sequence ID" value="KAL0342726.1"/>
    <property type="molecule type" value="Genomic_DNA"/>
</dbReference>
<name>A0AAW2NJS6_9LAMI</name>
<feature type="compositionally biased region" description="Pro residues" evidence="1">
    <location>
        <begin position="290"/>
        <end position="302"/>
    </location>
</feature>
<feature type="compositionally biased region" description="Low complexity" evidence="1">
    <location>
        <begin position="256"/>
        <end position="270"/>
    </location>
</feature>
<feature type="domain" description="DUF4218" evidence="2">
    <location>
        <begin position="183"/>
        <end position="233"/>
    </location>
</feature>
<reference evidence="3" key="1">
    <citation type="submission" date="2020-06" db="EMBL/GenBank/DDBJ databases">
        <authorList>
            <person name="Li T."/>
            <person name="Hu X."/>
            <person name="Zhang T."/>
            <person name="Song X."/>
            <person name="Zhang H."/>
            <person name="Dai N."/>
            <person name="Sheng W."/>
            <person name="Hou X."/>
            <person name="Wei L."/>
        </authorList>
    </citation>
    <scope>NUCLEOTIDE SEQUENCE</scope>
    <source>
        <strain evidence="3">KEN8</strain>
        <tissue evidence="3">Leaf</tissue>
    </source>
</reference>
<organism evidence="3">
    <name type="scientific">Sesamum calycinum</name>
    <dbReference type="NCBI Taxonomy" id="2727403"/>
    <lineage>
        <taxon>Eukaryota</taxon>
        <taxon>Viridiplantae</taxon>
        <taxon>Streptophyta</taxon>
        <taxon>Embryophyta</taxon>
        <taxon>Tracheophyta</taxon>
        <taxon>Spermatophyta</taxon>
        <taxon>Magnoliopsida</taxon>
        <taxon>eudicotyledons</taxon>
        <taxon>Gunneridae</taxon>
        <taxon>Pentapetalae</taxon>
        <taxon>asterids</taxon>
        <taxon>lamiids</taxon>
        <taxon>Lamiales</taxon>
        <taxon>Pedaliaceae</taxon>
        <taxon>Sesamum</taxon>
    </lineage>
</organism>
<evidence type="ECO:0000259" key="2">
    <source>
        <dbReference type="Pfam" id="PF13960"/>
    </source>
</evidence>
<reference evidence="3" key="2">
    <citation type="journal article" date="2024" name="Plant">
        <title>Genomic evolution and insights into agronomic trait innovations of Sesamum species.</title>
        <authorList>
            <person name="Miao H."/>
            <person name="Wang L."/>
            <person name="Qu L."/>
            <person name="Liu H."/>
            <person name="Sun Y."/>
            <person name="Le M."/>
            <person name="Wang Q."/>
            <person name="Wei S."/>
            <person name="Zheng Y."/>
            <person name="Lin W."/>
            <person name="Duan Y."/>
            <person name="Cao H."/>
            <person name="Xiong S."/>
            <person name="Wang X."/>
            <person name="Wei L."/>
            <person name="Li C."/>
            <person name="Ma Q."/>
            <person name="Ju M."/>
            <person name="Zhao R."/>
            <person name="Li G."/>
            <person name="Mu C."/>
            <person name="Tian Q."/>
            <person name="Mei H."/>
            <person name="Zhang T."/>
            <person name="Gao T."/>
            <person name="Zhang H."/>
        </authorList>
    </citation>
    <scope>NUCLEOTIDE SEQUENCE</scope>
    <source>
        <strain evidence="3">KEN8</strain>
    </source>
</reference>
<evidence type="ECO:0000313" key="3">
    <source>
        <dbReference type="EMBL" id="KAL0342726.1"/>
    </source>
</evidence>
<gene>
    <name evidence="3" type="ORF">Scaly_1935200</name>
</gene>
<feature type="region of interest" description="Disordered" evidence="1">
    <location>
        <begin position="252"/>
        <end position="302"/>
    </location>
</feature>
<sequence length="302" mass="33498">MDWAQRMVFYAAMLGHFSSYHDGVSDEGTRSNPTDVGPSSYYGSGPYDYVPGLSMLLFNQPLWSSCTQSQLASVTSLVAIKADGHIYKRPYDQISQWANNILPLDHTLPIDYYSTKKLIKNLGLPVKKIDSVKNGCILYRKDDVDLEYCKFCGDARYASNIARCIDMTKFRMHGMNSYDCHSICSTTLDVTELHELERSVVVIMCNLKKTFLSAFFDSMEYLIVHLPYKGRIGVGANAILDLPPIVGANAPQPPRAAIVPPTTTADPATTSHLQQDQVVHRSPPRLWDAPPAPPPPLSPASQ</sequence>
<accession>A0AAW2NJS6</accession>
<protein>
    <recommendedName>
        <fullName evidence="2">DUF4218 domain-containing protein</fullName>
    </recommendedName>
</protein>
<dbReference type="InterPro" id="IPR025452">
    <property type="entry name" value="DUF4218"/>
</dbReference>
<proteinExistence type="predicted"/>
<dbReference type="PANTHER" id="PTHR10775:SF166">
    <property type="entry name" value="OS04G0146034 PROTEIN"/>
    <property type="match status" value="1"/>
</dbReference>
<evidence type="ECO:0000256" key="1">
    <source>
        <dbReference type="SAM" id="MobiDB-lite"/>
    </source>
</evidence>
<comment type="caution">
    <text evidence="3">The sequence shown here is derived from an EMBL/GenBank/DDBJ whole genome shotgun (WGS) entry which is preliminary data.</text>
</comment>